<dbReference type="InterPro" id="IPR055976">
    <property type="entry name" value="DUF7554"/>
</dbReference>
<dbReference type="PATRIC" id="fig|1230457.4.peg.2713"/>
<protein>
    <submittedName>
        <fullName evidence="2">Uncharacterized protein</fullName>
    </submittedName>
</protein>
<gene>
    <name evidence="2" type="ORF">C476_13498</name>
</gene>
<sequence length="64" mass="7004">MSDIRGELEVETLLKLVLGLIAVLLVLKIVETIVSGLAWLLGPFVVVVQLAVAILIVLWLLDRI</sequence>
<keyword evidence="1" id="KW-0812">Transmembrane</keyword>
<dbReference type="RefSeq" id="WP_008013842.1">
    <property type="nucleotide sequence ID" value="NZ_AOIT01000052.1"/>
</dbReference>
<evidence type="ECO:0000313" key="3">
    <source>
        <dbReference type="Proteomes" id="UP000011615"/>
    </source>
</evidence>
<accession>M0C8N0</accession>
<keyword evidence="1" id="KW-0472">Membrane</keyword>
<reference evidence="2 3" key="1">
    <citation type="journal article" date="2014" name="PLoS Genet.">
        <title>Phylogenetically driven sequencing of extremely halophilic archaea reveals strategies for static and dynamic osmo-response.</title>
        <authorList>
            <person name="Becker E.A."/>
            <person name="Seitzer P.M."/>
            <person name="Tritt A."/>
            <person name="Larsen D."/>
            <person name="Krusor M."/>
            <person name="Yao A.I."/>
            <person name="Wu D."/>
            <person name="Madern D."/>
            <person name="Eisen J.A."/>
            <person name="Darling A.E."/>
            <person name="Facciotti M.T."/>
        </authorList>
    </citation>
    <scope>NUCLEOTIDE SEQUENCE [LARGE SCALE GENOMIC DNA]</scope>
    <source>
        <strain evidence="2 3">JCM 13563</strain>
    </source>
</reference>
<feature type="transmembrane region" description="Helical" evidence="1">
    <location>
        <begin position="36"/>
        <end position="61"/>
    </location>
</feature>
<dbReference type="STRING" id="1230457.C476_13498"/>
<evidence type="ECO:0000313" key="2">
    <source>
        <dbReference type="EMBL" id="ELZ18717.1"/>
    </source>
</evidence>
<dbReference type="eggNOG" id="arCOG11051">
    <property type="taxonomic scope" value="Archaea"/>
</dbReference>
<keyword evidence="3" id="KW-1185">Reference proteome</keyword>
<feature type="transmembrane region" description="Helical" evidence="1">
    <location>
        <begin position="12"/>
        <end position="30"/>
    </location>
</feature>
<evidence type="ECO:0000256" key="1">
    <source>
        <dbReference type="SAM" id="Phobius"/>
    </source>
</evidence>
<dbReference type="Pfam" id="PF24431">
    <property type="entry name" value="DUF7554"/>
    <property type="match status" value="1"/>
</dbReference>
<dbReference type="AlphaFoldDB" id="M0C8N0"/>
<keyword evidence="1" id="KW-1133">Transmembrane helix</keyword>
<comment type="caution">
    <text evidence="2">The sequence shown here is derived from an EMBL/GenBank/DDBJ whole genome shotgun (WGS) entry which is preliminary data.</text>
</comment>
<organism evidence="2 3">
    <name type="scientific">Natrinema limicola JCM 13563</name>
    <dbReference type="NCBI Taxonomy" id="1230457"/>
    <lineage>
        <taxon>Archaea</taxon>
        <taxon>Methanobacteriati</taxon>
        <taxon>Methanobacteriota</taxon>
        <taxon>Stenosarchaea group</taxon>
        <taxon>Halobacteria</taxon>
        <taxon>Halobacteriales</taxon>
        <taxon>Natrialbaceae</taxon>
        <taxon>Natrinema</taxon>
    </lineage>
</organism>
<dbReference type="EMBL" id="AOIT01000052">
    <property type="protein sequence ID" value="ELZ18717.1"/>
    <property type="molecule type" value="Genomic_DNA"/>
</dbReference>
<name>M0C8N0_9EURY</name>
<proteinExistence type="predicted"/>
<dbReference type="Proteomes" id="UP000011615">
    <property type="component" value="Unassembled WGS sequence"/>
</dbReference>